<evidence type="ECO:0000259" key="5">
    <source>
        <dbReference type="Pfam" id="PF04755"/>
    </source>
</evidence>
<dbReference type="GO" id="GO:0009536">
    <property type="term" value="C:plastid"/>
    <property type="evidence" value="ECO:0007669"/>
    <property type="project" value="UniProtKB-SubCell"/>
</dbReference>
<sequence>MATASSLALLPSTTFRGLPEPFRPKFLGFRLKPTNLILSVSSHSRFCKGKTLRVSASVSVPNLEVQTGPGDLVDSILSKVIQSDRGVLLKKEEHEKVAELAQELQKYCVNEPVKCPLIFGDWDVVYCSVPTSPGGGYRSALGRLVLTTKEMIQGIEAPDIVKNKVIFSAFGFLDGGVSLKGKLTALDDEWVQVIFEPPELKVGGLEFRYGGVSEVKLRITYIDDKIRLGKGSKGSLFVFQRRNSSV</sequence>
<keyword evidence="3" id="KW-0934">Plastid</keyword>
<dbReference type="STRING" id="3476.A0A2P5DI82"/>
<dbReference type="Proteomes" id="UP000237105">
    <property type="component" value="Unassembled WGS sequence"/>
</dbReference>
<dbReference type="AlphaFoldDB" id="A0A2P5DI82"/>
<proteinExistence type="inferred from homology"/>
<dbReference type="PANTHER" id="PTHR31906">
    <property type="entry name" value="PLASTID-LIPID-ASSOCIATED PROTEIN 4, CHLOROPLASTIC-RELATED"/>
    <property type="match status" value="1"/>
</dbReference>
<comment type="caution">
    <text evidence="6">The sequence shown here is derived from an EMBL/GenBank/DDBJ whole genome shotgun (WGS) entry which is preliminary data.</text>
</comment>
<accession>A0A2P5DI82</accession>
<evidence type="ECO:0000256" key="4">
    <source>
        <dbReference type="ARBA" id="ARBA00022946"/>
    </source>
</evidence>
<dbReference type="InterPro" id="IPR039633">
    <property type="entry name" value="PAP"/>
</dbReference>
<gene>
    <name evidence="6" type="ORF">PanWU01x14_061590</name>
</gene>
<comment type="similarity">
    <text evidence="2">Belongs to the PAP/fibrillin family.</text>
</comment>
<evidence type="ECO:0000313" key="7">
    <source>
        <dbReference type="Proteomes" id="UP000237105"/>
    </source>
</evidence>
<comment type="subcellular location">
    <subcellularLocation>
        <location evidence="1">Plastid</location>
    </subcellularLocation>
</comment>
<evidence type="ECO:0000256" key="3">
    <source>
        <dbReference type="ARBA" id="ARBA00022640"/>
    </source>
</evidence>
<keyword evidence="7" id="KW-1185">Reference proteome</keyword>
<evidence type="ECO:0000256" key="1">
    <source>
        <dbReference type="ARBA" id="ARBA00004474"/>
    </source>
</evidence>
<dbReference type="InterPro" id="IPR006843">
    <property type="entry name" value="PAP/fibrillin_dom"/>
</dbReference>
<dbReference type="OrthoDB" id="45035at2759"/>
<protein>
    <submittedName>
        <fullName evidence="6">Plastid lipid-associated protein/fibrillin conserved domain containing protein</fullName>
    </submittedName>
</protein>
<dbReference type="Pfam" id="PF04755">
    <property type="entry name" value="PAP_fibrillin"/>
    <property type="match status" value="1"/>
</dbReference>
<dbReference type="EMBL" id="JXTB01000036">
    <property type="protein sequence ID" value="PON73009.1"/>
    <property type="molecule type" value="Genomic_DNA"/>
</dbReference>
<keyword evidence="4" id="KW-0809">Transit peptide</keyword>
<evidence type="ECO:0000256" key="2">
    <source>
        <dbReference type="ARBA" id="ARBA00005845"/>
    </source>
</evidence>
<reference evidence="7" key="1">
    <citation type="submission" date="2016-06" db="EMBL/GenBank/DDBJ databases">
        <title>Parallel loss of symbiosis genes in relatives of nitrogen-fixing non-legume Parasponia.</title>
        <authorList>
            <person name="Van Velzen R."/>
            <person name="Holmer R."/>
            <person name="Bu F."/>
            <person name="Rutten L."/>
            <person name="Van Zeijl A."/>
            <person name="Liu W."/>
            <person name="Santuari L."/>
            <person name="Cao Q."/>
            <person name="Sharma T."/>
            <person name="Shen D."/>
            <person name="Roswanjaya Y."/>
            <person name="Wardhani T."/>
            <person name="Kalhor M.S."/>
            <person name="Jansen J."/>
            <person name="Van den Hoogen J."/>
            <person name="Gungor B."/>
            <person name="Hartog M."/>
            <person name="Hontelez J."/>
            <person name="Verver J."/>
            <person name="Yang W.-C."/>
            <person name="Schijlen E."/>
            <person name="Repin R."/>
            <person name="Schilthuizen M."/>
            <person name="Schranz E."/>
            <person name="Heidstra R."/>
            <person name="Miyata K."/>
            <person name="Fedorova E."/>
            <person name="Kohlen W."/>
            <person name="Bisseling T."/>
            <person name="Smit S."/>
            <person name="Geurts R."/>
        </authorList>
    </citation>
    <scope>NUCLEOTIDE SEQUENCE [LARGE SCALE GENOMIC DNA]</scope>
    <source>
        <strain evidence="7">cv. WU1-14</strain>
    </source>
</reference>
<organism evidence="6 7">
    <name type="scientific">Parasponia andersonii</name>
    <name type="common">Sponia andersonii</name>
    <dbReference type="NCBI Taxonomy" id="3476"/>
    <lineage>
        <taxon>Eukaryota</taxon>
        <taxon>Viridiplantae</taxon>
        <taxon>Streptophyta</taxon>
        <taxon>Embryophyta</taxon>
        <taxon>Tracheophyta</taxon>
        <taxon>Spermatophyta</taxon>
        <taxon>Magnoliopsida</taxon>
        <taxon>eudicotyledons</taxon>
        <taxon>Gunneridae</taxon>
        <taxon>Pentapetalae</taxon>
        <taxon>rosids</taxon>
        <taxon>fabids</taxon>
        <taxon>Rosales</taxon>
        <taxon>Cannabaceae</taxon>
        <taxon>Parasponia</taxon>
    </lineage>
</organism>
<evidence type="ECO:0000313" key="6">
    <source>
        <dbReference type="EMBL" id="PON73009.1"/>
    </source>
</evidence>
<name>A0A2P5DI82_PARAD</name>
<feature type="domain" description="Plastid lipid-associated protein/fibrillin conserved" evidence="5">
    <location>
        <begin position="75"/>
        <end position="198"/>
    </location>
</feature>